<proteinExistence type="predicted"/>
<dbReference type="AlphaFoldDB" id="A0A9D7E975"/>
<reference evidence="2" key="1">
    <citation type="submission" date="2020-10" db="EMBL/GenBank/DDBJ databases">
        <title>Connecting structure to function with the recovery of over 1000 high-quality activated sludge metagenome-assembled genomes encoding full-length rRNA genes using long-read sequencing.</title>
        <authorList>
            <person name="Singleton C.M."/>
            <person name="Petriglieri F."/>
            <person name="Kristensen J.M."/>
            <person name="Kirkegaard R.H."/>
            <person name="Michaelsen T.Y."/>
            <person name="Andersen M.H."/>
            <person name="Karst S.M."/>
            <person name="Dueholm M.S."/>
            <person name="Nielsen P.H."/>
            <person name="Albertsen M."/>
        </authorList>
    </citation>
    <scope>NUCLEOTIDE SEQUENCE</scope>
    <source>
        <strain evidence="2">Bjer_18-Q3-R1-45_BAT3C.347</strain>
    </source>
</reference>
<protein>
    <submittedName>
        <fullName evidence="2">Membrane integrity-associated transporter subunit PqiC</fullName>
    </submittedName>
</protein>
<name>A0A9D7E975_9PROT</name>
<dbReference type="InterPro" id="IPR005586">
    <property type="entry name" value="ABC_trans_aux"/>
</dbReference>
<sequence length="222" mass="23634">MPCIHLLIRRFTVAALIAMLPAGCISLEVGGKSTRPNLSYFDLGSRAPDDPSRDSKPPAVGLRSVDVIAPTWLDAPAMQYRLAYSDPASRASYADSRWVAPPPELLQQSLRKSMSSAETRVVSSACRLQIEVDEFIQVFDSPQSSRGVIELRATLLLGGADTLLARKTFRASRPAPSADARGGVAALAAATNDVSVAIRDWLDGLSADSANGVAIVPRCRAS</sequence>
<dbReference type="EMBL" id="JADJEV010000003">
    <property type="protein sequence ID" value="MBK6973427.1"/>
    <property type="molecule type" value="Genomic_DNA"/>
</dbReference>
<evidence type="ECO:0000259" key="1">
    <source>
        <dbReference type="Pfam" id="PF03886"/>
    </source>
</evidence>
<dbReference type="Pfam" id="PF03886">
    <property type="entry name" value="ABC_trans_aux"/>
    <property type="match status" value="1"/>
</dbReference>
<comment type="caution">
    <text evidence="2">The sequence shown here is derived from an EMBL/GenBank/DDBJ whole genome shotgun (WGS) entry which is preliminary data.</text>
</comment>
<feature type="domain" description="ABC-type transport auxiliary lipoprotein component" evidence="1">
    <location>
        <begin position="43"/>
        <end position="198"/>
    </location>
</feature>
<dbReference type="Gene3D" id="3.40.50.10610">
    <property type="entry name" value="ABC-type transport auxiliary lipoprotein component"/>
    <property type="match status" value="1"/>
</dbReference>
<dbReference type="Proteomes" id="UP000807785">
    <property type="component" value="Unassembled WGS sequence"/>
</dbReference>
<evidence type="ECO:0000313" key="2">
    <source>
        <dbReference type="EMBL" id="MBK6973427.1"/>
    </source>
</evidence>
<organism evidence="2 3">
    <name type="scientific">Candidatus Methylophosphatis roskildensis</name>
    <dbReference type="NCBI Taxonomy" id="2899263"/>
    <lineage>
        <taxon>Bacteria</taxon>
        <taxon>Pseudomonadati</taxon>
        <taxon>Pseudomonadota</taxon>
        <taxon>Betaproteobacteria</taxon>
        <taxon>Nitrosomonadales</taxon>
        <taxon>Sterolibacteriaceae</taxon>
        <taxon>Candidatus Methylophosphatis</taxon>
    </lineage>
</organism>
<dbReference type="SUPFAM" id="SSF159594">
    <property type="entry name" value="XCC0632-like"/>
    <property type="match status" value="1"/>
</dbReference>
<accession>A0A9D7E975</accession>
<gene>
    <name evidence="2" type="ORF">IPH26_10940</name>
</gene>
<evidence type="ECO:0000313" key="3">
    <source>
        <dbReference type="Proteomes" id="UP000807785"/>
    </source>
</evidence>